<sequence length="264" mass="29078">MYTALVQQFKDAQTKAAAAYLEVCAAESAAFPKDSDYPYRAASVRSEYSTARELSDFCTRLAHVMVGEAVRRFSPPGGRLEIRDEQELANASIDISGALKAGKCPDFDAFWAHLERTFSGDAGKRIGLVQAAKLVIDGFGLRPESEIKRTSSAIVLDARIWSEPVFRSSARKATYHSSTTAAGLIRGLAAFASNAGFDVLSAQLTRGHLVDYQFTTREKVSLDGLDIVMFNEKWQFKFAHQVGDALSLFISEYGAEHLANRNRY</sequence>
<dbReference type="KEGG" id="phs:C2L64_44545"/>
<dbReference type="AlphaFoldDB" id="A0AAN1JK47"/>
<reference evidence="1 2" key="1">
    <citation type="submission" date="2018-01" db="EMBL/GenBank/DDBJ databases">
        <title>Species boundaries and ecological features among Paraburkholderia terrae DSMZ17804T, P. hospita DSMZ17164T and P. caribensis DSMZ13236T.</title>
        <authorList>
            <person name="Pratama A.A."/>
        </authorList>
    </citation>
    <scope>NUCLEOTIDE SEQUENCE [LARGE SCALE GENOMIC DNA]</scope>
    <source>
        <strain evidence="1 2">DSM 17164</strain>
    </source>
</reference>
<evidence type="ECO:0000313" key="2">
    <source>
        <dbReference type="Proteomes" id="UP000236649"/>
    </source>
</evidence>
<dbReference type="Proteomes" id="UP000236649">
    <property type="component" value="Chromosome 4"/>
</dbReference>
<dbReference type="GeneID" id="55535378"/>
<dbReference type="RefSeq" id="WP_103153783.1">
    <property type="nucleotide sequence ID" value="NZ_CP026108.1"/>
</dbReference>
<evidence type="ECO:0000313" key="1">
    <source>
        <dbReference type="EMBL" id="AUT75462.1"/>
    </source>
</evidence>
<accession>A0AAN1JK47</accession>
<protein>
    <submittedName>
        <fullName evidence="1">Uncharacterized protein</fullName>
    </submittedName>
</protein>
<dbReference type="EMBL" id="CP026108">
    <property type="protein sequence ID" value="AUT75462.1"/>
    <property type="molecule type" value="Genomic_DNA"/>
</dbReference>
<gene>
    <name evidence="1" type="ORF">C2L64_44545</name>
</gene>
<proteinExistence type="predicted"/>
<organism evidence="1 2">
    <name type="scientific">Paraburkholderia hospita</name>
    <dbReference type="NCBI Taxonomy" id="169430"/>
    <lineage>
        <taxon>Bacteria</taxon>
        <taxon>Pseudomonadati</taxon>
        <taxon>Pseudomonadota</taxon>
        <taxon>Betaproteobacteria</taxon>
        <taxon>Burkholderiales</taxon>
        <taxon>Burkholderiaceae</taxon>
        <taxon>Paraburkholderia</taxon>
    </lineage>
</organism>
<name>A0AAN1JK47_9BURK</name>